<evidence type="ECO:0000313" key="5">
    <source>
        <dbReference type="Proteomes" id="UP000620139"/>
    </source>
</evidence>
<name>A0A931IV63_9BURK</name>
<feature type="domain" description="Solute-binding protein family 3/N-terminal" evidence="3">
    <location>
        <begin position="28"/>
        <end position="260"/>
    </location>
</feature>
<comment type="caution">
    <text evidence="4">The sequence shown here is derived from an EMBL/GenBank/DDBJ whole genome shotgun (WGS) entry which is preliminary data.</text>
</comment>
<sequence>MLIKRRIGLGLATLLMGTSAWAQQHPPTLTFCLENADNIPWIMMGAKPGYAQLLMLEVGKQMGIEFKLVPTPWKQCLADVKAGTVDGAISGSYSKERAEFADYPIKLDGEVDATRRLYRASYSFYRQKGAALQWDGKALQANGLIGAQQGFSVVAQLKDLGAKVEDNTTSADEVLKRVVSGKYQAGVVQNAEGDNSIAQDPALKGLERVEPVIVEKAYYTLFSKTFTAKHAPTARAVWNTILKVRNDPAFKAQAGALTKGSE</sequence>
<evidence type="ECO:0000259" key="3">
    <source>
        <dbReference type="SMART" id="SM00062"/>
    </source>
</evidence>
<feature type="signal peptide" evidence="2">
    <location>
        <begin position="1"/>
        <end position="22"/>
    </location>
</feature>
<organism evidence="4 5">
    <name type="scientific">Inhella gelatinilytica</name>
    <dbReference type="NCBI Taxonomy" id="2795030"/>
    <lineage>
        <taxon>Bacteria</taxon>
        <taxon>Pseudomonadati</taxon>
        <taxon>Pseudomonadota</taxon>
        <taxon>Betaproteobacteria</taxon>
        <taxon>Burkholderiales</taxon>
        <taxon>Sphaerotilaceae</taxon>
        <taxon>Inhella</taxon>
    </lineage>
</organism>
<evidence type="ECO:0000313" key="4">
    <source>
        <dbReference type="EMBL" id="MBH9551263.1"/>
    </source>
</evidence>
<dbReference type="InterPro" id="IPR001638">
    <property type="entry name" value="Solute-binding_3/MltF_N"/>
</dbReference>
<dbReference type="EMBL" id="JAEDAL010000001">
    <property type="protein sequence ID" value="MBH9551263.1"/>
    <property type="molecule type" value="Genomic_DNA"/>
</dbReference>
<evidence type="ECO:0000256" key="1">
    <source>
        <dbReference type="ARBA" id="ARBA00022729"/>
    </source>
</evidence>
<dbReference type="PANTHER" id="PTHR35936">
    <property type="entry name" value="MEMBRANE-BOUND LYTIC MUREIN TRANSGLYCOSYLASE F"/>
    <property type="match status" value="1"/>
</dbReference>
<dbReference type="AlphaFoldDB" id="A0A931IV63"/>
<dbReference type="RefSeq" id="WP_198098885.1">
    <property type="nucleotide sequence ID" value="NZ_JAEDAL010000001.1"/>
</dbReference>
<gene>
    <name evidence="4" type="ORF">I7X43_00255</name>
</gene>
<accession>A0A931IV63</accession>
<protein>
    <submittedName>
        <fullName evidence="4">Transporter substrate-binding domain-containing protein</fullName>
    </submittedName>
</protein>
<dbReference type="SUPFAM" id="SSF53850">
    <property type="entry name" value="Periplasmic binding protein-like II"/>
    <property type="match status" value="1"/>
</dbReference>
<evidence type="ECO:0000256" key="2">
    <source>
        <dbReference type="SAM" id="SignalP"/>
    </source>
</evidence>
<feature type="chain" id="PRO_5037543141" evidence="2">
    <location>
        <begin position="23"/>
        <end position="262"/>
    </location>
</feature>
<keyword evidence="5" id="KW-1185">Reference proteome</keyword>
<dbReference type="SMART" id="SM00062">
    <property type="entry name" value="PBPb"/>
    <property type="match status" value="1"/>
</dbReference>
<dbReference type="Gene3D" id="3.40.190.10">
    <property type="entry name" value="Periplasmic binding protein-like II"/>
    <property type="match status" value="2"/>
</dbReference>
<dbReference type="Proteomes" id="UP000620139">
    <property type="component" value="Unassembled WGS sequence"/>
</dbReference>
<proteinExistence type="predicted"/>
<keyword evidence="1 2" id="KW-0732">Signal</keyword>
<reference evidence="4" key="1">
    <citation type="submission" date="2020-12" db="EMBL/GenBank/DDBJ databases">
        <title>The genome sequence of Inhella sp. 4Y17.</title>
        <authorList>
            <person name="Liu Y."/>
        </authorList>
    </citation>
    <scope>NUCLEOTIDE SEQUENCE</scope>
    <source>
        <strain evidence="4">4Y10</strain>
    </source>
</reference>
<dbReference type="Pfam" id="PF00497">
    <property type="entry name" value="SBP_bac_3"/>
    <property type="match status" value="1"/>
</dbReference>
<dbReference type="PANTHER" id="PTHR35936:SF19">
    <property type="entry name" value="AMINO-ACID-BINDING PROTEIN YXEM-RELATED"/>
    <property type="match status" value="1"/>
</dbReference>